<organism evidence="1">
    <name type="scientific">Rhizophora mucronata</name>
    <name type="common">Asiatic mangrove</name>
    <dbReference type="NCBI Taxonomy" id="61149"/>
    <lineage>
        <taxon>Eukaryota</taxon>
        <taxon>Viridiplantae</taxon>
        <taxon>Streptophyta</taxon>
        <taxon>Embryophyta</taxon>
        <taxon>Tracheophyta</taxon>
        <taxon>Spermatophyta</taxon>
        <taxon>Magnoliopsida</taxon>
        <taxon>eudicotyledons</taxon>
        <taxon>Gunneridae</taxon>
        <taxon>Pentapetalae</taxon>
        <taxon>rosids</taxon>
        <taxon>fabids</taxon>
        <taxon>Malpighiales</taxon>
        <taxon>Rhizophoraceae</taxon>
        <taxon>Rhizophora</taxon>
    </lineage>
</organism>
<protein>
    <submittedName>
        <fullName evidence="1">Uncharacterized protein</fullName>
    </submittedName>
</protein>
<sequence>MRITLSKEPYVSKPRDLGT</sequence>
<name>A0A2P2K9W9_RHIMU</name>
<dbReference type="AlphaFoldDB" id="A0A2P2K9W9"/>
<proteinExistence type="predicted"/>
<evidence type="ECO:0000313" key="1">
    <source>
        <dbReference type="EMBL" id="MBX02472.1"/>
    </source>
</evidence>
<reference evidence="1" key="1">
    <citation type="submission" date="2018-02" db="EMBL/GenBank/DDBJ databases">
        <title>Rhizophora mucronata_Transcriptome.</title>
        <authorList>
            <person name="Meera S.P."/>
            <person name="Sreeshan A."/>
            <person name="Augustine A."/>
        </authorList>
    </citation>
    <scope>NUCLEOTIDE SEQUENCE</scope>
    <source>
        <tissue evidence="1">Leaf</tissue>
    </source>
</reference>
<accession>A0A2P2K9W9</accession>
<dbReference type="EMBL" id="GGEC01021988">
    <property type="protein sequence ID" value="MBX02472.1"/>
    <property type="molecule type" value="Transcribed_RNA"/>
</dbReference>